<name>A0A4Y5JVS1_9CAUD</name>
<protein>
    <submittedName>
        <fullName evidence="1">Chaperonin</fullName>
    </submittedName>
</protein>
<keyword evidence="2" id="KW-1185">Reference proteome</keyword>
<reference evidence="2" key="1">
    <citation type="journal article" date="2020" name="bioRxiv">
        <title>Integrative omics analysis of Pseudomonas aeruginosa virus PA5oct highlights the molecular complexity of jumbo phages.</title>
        <authorList>
            <person name="Lood C."/>
            <person name="Danis-Wlodarczyk K."/>
            <person name="Blasdel B.G."/>
            <person name="Jang H.B."/>
            <person name="Vandenheuvel D."/>
            <person name="Briers Y."/>
            <person name="Noben J.-P."/>
            <person name="van Noort V."/>
            <person name="Drulis-Kawa Z."/>
            <person name="Lavigne R."/>
        </authorList>
    </citation>
    <scope>NUCLEOTIDE SEQUENCE [LARGE SCALE GENOMIC DNA]</scope>
</reference>
<dbReference type="Proteomes" id="UP000316733">
    <property type="component" value="Segment"/>
</dbReference>
<gene>
    <name evidence="1" type="ORF">EST35_0290</name>
</gene>
<dbReference type="GO" id="GO:0044183">
    <property type="term" value="F:protein folding chaperone"/>
    <property type="evidence" value="ECO:0007669"/>
    <property type="project" value="InterPro"/>
</dbReference>
<dbReference type="Pfam" id="PF00166">
    <property type="entry name" value="Cpn10"/>
    <property type="match status" value="1"/>
</dbReference>
<dbReference type="SMR" id="A0A4Y5JVS1"/>
<organism evidence="1 2">
    <name type="scientific">Pseudomonas phage vB_PaeM_PA5oct</name>
    <dbReference type="NCBI Taxonomy" id="2163605"/>
    <lineage>
        <taxon>Viruses</taxon>
        <taxon>Duplodnaviria</taxon>
        <taxon>Heunggongvirae</taxon>
        <taxon>Uroviricota</taxon>
        <taxon>Caudoviricetes</taxon>
        <taxon>Arenbergviridae</taxon>
        <taxon>Wroclawvirus</taxon>
        <taxon>Wroclawvirus PA5oct</taxon>
    </lineage>
</organism>
<evidence type="ECO:0000313" key="1">
    <source>
        <dbReference type="EMBL" id="QCG76171.1"/>
    </source>
</evidence>
<dbReference type="InterPro" id="IPR037124">
    <property type="entry name" value="Chaperonin_GroES_sf"/>
</dbReference>
<dbReference type="GO" id="GO:0005524">
    <property type="term" value="F:ATP binding"/>
    <property type="evidence" value="ECO:0007669"/>
    <property type="project" value="InterPro"/>
</dbReference>
<dbReference type="EMBL" id="MK797984">
    <property type="protein sequence ID" value="QCG76171.1"/>
    <property type="molecule type" value="Genomic_DNA"/>
</dbReference>
<evidence type="ECO:0000313" key="2">
    <source>
        <dbReference type="Proteomes" id="UP000316733"/>
    </source>
</evidence>
<dbReference type="InterPro" id="IPR020818">
    <property type="entry name" value="Chaperonin_GroES"/>
</dbReference>
<dbReference type="Gene3D" id="2.30.33.40">
    <property type="entry name" value="GroES chaperonin"/>
    <property type="match status" value="1"/>
</dbReference>
<sequence>MNIIPLHNNIIVTNFKKGERTVGGIIFTDDNGKSHGIRARWAQVSHIREDQKDTFVVGQWVLIKHGRWSRPVHTTDQNVYYCAEIDSILLISDEEPEDNIIVETRVYN</sequence>
<accession>A0A4Y5JVS1</accession>
<proteinExistence type="predicted"/>